<feature type="chain" id="PRO_5039538678" description="DUF4179 domain-containing protein" evidence="1">
    <location>
        <begin position="18"/>
        <end position="300"/>
    </location>
</feature>
<evidence type="ECO:0000313" key="3">
    <source>
        <dbReference type="Proteomes" id="UP000266482"/>
    </source>
</evidence>
<protein>
    <recommendedName>
        <fullName evidence="4">DUF4179 domain-containing protein</fullName>
    </recommendedName>
</protein>
<evidence type="ECO:0000313" key="2">
    <source>
        <dbReference type="EMBL" id="RIX52117.1"/>
    </source>
</evidence>
<accession>A0A3A1UUE3</accession>
<dbReference type="Proteomes" id="UP000266482">
    <property type="component" value="Unassembled WGS sequence"/>
</dbReference>
<evidence type="ECO:0000256" key="1">
    <source>
        <dbReference type="SAM" id="SignalP"/>
    </source>
</evidence>
<organism evidence="2 3">
    <name type="scientific">Paenibacillus nanensis</name>
    <dbReference type="NCBI Taxonomy" id="393251"/>
    <lineage>
        <taxon>Bacteria</taxon>
        <taxon>Bacillati</taxon>
        <taxon>Bacillota</taxon>
        <taxon>Bacilli</taxon>
        <taxon>Bacillales</taxon>
        <taxon>Paenibacillaceae</taxon>
        <taxon>Paenibacillus</taxon>
    </lineage>
</organism>
<name>A0A3A1UUE3_9BACL</name>
<keyword evidence="3" id="KW-1185">Reference proteome</keyword>
<evidence type="ECO:0008006" key="4">
    <source>
        <dbReference type="Google" id="ProtNLM"/>
    </source>
</evidence>
<keyword evidence="1" id="KW-0732">Signal</keyword>
<gene>
    <name evidence="2" type="ORF">D3P08_14160</name>
</gene>
<proteinExistence type="predicted"/>
<feature type="signal peptide" evidence="1">
    <location>
        <begin position="1"/>
        <end position="17"/>
    </location>
</feature>
<dbReference type="EMBL" id="QXQA01000008">
    <property type="protein sequence ID" value="RIX52117.1"/>
    <property type="molecule type" value="Genomic_DNA"/>
</dbReference>
<sequence>MTAALIIVCMAATTAYAAAYMGLDWKLLRFLNPADSEQEVYLENGAYVVDETAANENGTLEVKQILGDSNLIYILMDFTAPEGTVLNADRYRFQLSLLHGNPGSNSAGYDYTLLDDENANDNKISLVLTYLSDNIIAGRPVTMRVSDLEAADAYPGKFETVIPGSWETKFDMKYKDLSATRLVQQKLSLYGYEATLSSISISPISVTLKVNSENTKAISEAARNSSKEIGPNETSDGYPITIHYQDGTSETTTIFTGMNRADFLSNSITIIKTFTPIIKDKEIASVEFFDAVIPVEEHLQ</sequence>
<comment type="caution">
    <text evidence="2">The sequence shown here is derived from an EMBL/GenBank/DDBJ whole genome shotgun (WGS) entry which is preliminary data.</text>
</comment>
<dbReference type="AlphaFoldDB" id="A0A3A1UUE3"/>
<reference evidence="2 3" key="1">
    <citation type="submission" date="2018-09" db="EMBL/GenBank/DDBJ databases">
        <title>Paenibacillus aracenensis nov. sp. isolated from a cave in southern Spain.</title>
        <authorList>
            <person name="Jurado V."/>
            <person name="Gutierrez-Patricio S."/>
            <person name="Gonzalez-Pimentel J.L."/>
            <person name="Miller A.Z."/>
            <person name="Laiz L."/>
            <person name="Saiz-Jimenez C."/>
        </authorList>
    </citation>
    <scope>NUCLEOTIDE SEQUENCE [LARGE SCALE GENOMIC DNA]</scope>
    <source>
        <strain evidence="2 3">DSM 22867</strain>
    </source>
</reference>